<reference evidence="4" key="1">
    <citation type="submission" date="2018-09" db="EMBL/GenBank/DDBJ databases">
        <authorList>
            <person name="Zhu H."/>
        </authorList>
    </citation>
    <scope>NUCLEOTIDE SEQUENCE [LARGE SCALE GENOMIC DNA]</scope>
    <source>
        <strain evidence="4">K1W22B-1</strain>
    </source>
</reference>
<evidence type="ECO:0000313" key="3">
    <source>
        <dbReference type="EMBL" id="RJS45262.1"/>
    </source>
</evidence>
<dbReference type="SUPFAM" id="SSF55464">
    <property type="entry name" value="Origin of replication-binding domain, RBD-like"/>
    <property type="match status" value="1"/>
</dbReference>
<dbReference type="NCBIfam" id="NF041492">
    <property type="entry name" value="MobF"/>
    <property type="match status" value="1"/>
</dbReference>
<dbReference type="OrthoDB" id="4524286at2"/>
<dbReference type="Gene3D" id="3.40.50.300">
    <property type="entry name" value="P-loop containing nucleotide triphosphate hydrolases"/>
    <property type="match status" value="2"/>
</dbReference>
<dbReference type="SUPFAM" id="SSF52540">
    <property type="entry name" value="P-loop containing nucleoside triphosphate hydrolases"/>
    <property type="match status" value="1"/>
</dbReference>
<dbReference type="Gene3D" id="2.30.30.940">
    <property type="match status" value="1"/>
</dbReference>
<gene>
    <name evidence="3" type="ORF">D4739_02855</name>
</gene>
<dbReference type="EMBL" id="QYRP01000002">
    <property type="protein sequence ID" value="RJS45262.1"/>
    <property type="molecule type" value="Genomic_DNA"/>
</dbReference>
<dbReference type="Pfam" id="PF08751">
    <property type="entry name" value="TrwC"/>
    <property type="match status" value="1"/>
</dbReference>
<keyword evidence="4" id="KW-1185">Reference proteome</keyword>
<dbReference type="InterPro" id="IPR027417">
    <property type="entry name" value="P-loop_NTPase"/>
</dbReference>
<comment type="caution">
    <text evidence="3">The sequence shown here is derived from an EMBL/GenBank/DDBJ whole genome shotgun (WGS) entry which is preliminary data.</text>
</comment>
<feature type="domain" description="TrwC relaxase" evidence="2">
    <location>
        <begin position="14"/>
        <end position="303"/>
    </location>
</feature>
<protein>
    <submittedName>
        <fullName evidence="3">AAA family ATPase</fullName>
    </submittedName>
</protein>
<evidence type="ECO:0000256" key="1">
    <source>
        <dbReference type="SAM" id="MobiDB-lite"/>
    </source>
</evidence>
<dbReference type="Proteomes" id="UP000276542">
    <property type="component" value="Unassembled WGS sequence"/>
</dbReference>
<evidence type="ECO:0000313" key="4">
    <source>
        <dbReference type="Proteomes" id="UP000276542"/>
    </source>
</evidence>
<dbReference type="InterPro" id="IPR014862">
    <property type="entry name" value="TrwC"/>
</dbReference>
<dbReference type="Pfam" id="PF13604">
    <property type="entry name" value="AAA_30"/>
    <property type="match status" value="1"/>
</dbReference>
<accession>A0A3A5H3Q1</accession>
<sequence length="844" mass="91868">MHGGMKIYRGAPAAARHYVEADRSRADDYYLAEGNGVAMRLTATPDGLERRADMDGETYERWVAGYDVETSAAKGRLRTDDQAVRFVEVTVNGPKSWSLAAALHPEIAEAYDAAQMAAAEEIVNWLAQHATTRVGPRGRQVQVPIEQLEAAVVRHFTSRSGDPHRHLHLQINARVFAARGWRGLHTVGVRDSLEAINGIGHAAVMTNPEFRAALAEHGYTLDPETGEVSQLAGYAGAFSARSRQIGANIDRYEAQWRRDHPGEEPGPAIRQAWDRRAWADARPDKVVPTSGADLRDRWVEELIDLDFRAPNRRARPTTVSIGSLDRDALAKRAVDRLGAHHSAWNAADLRGEVEKLIASCDVVARGTVRRELAEDLTARALDACVPLVNRDDAPEHVRALSSPDVLAVEYDLVAQILNSAQRQKITVVEGAAGSGKTRRLASTRDQVEARGGRMLVVTPTRKAAQVAAGEIGTETRAVAKLLHEHGFRWDDEGRWSRTEPSPTAPPVDRRTLLVVDEAGMLDQDSARALLALADAGGAQVVLIGDRHQLPAVGRGGVMDLAARYAADRCIEYDGVHRFTDPAYADLSLRMRSGARPGEVFDELMRRGDVVIHASDVERLDVLGVKAARGQLVVADTREQVTRINHVTHRVRVMTGQAAESVITRSGELIGIGDTIATRHNDAEVGVANRERWTVIGSSAAGLHVKGENGQRVLPPAYVRDHVELAYATTAYGAQGSTVPVSHVLVGDHTGAASAYVGMTRGREHNVAHLIAESVEEARTEWIEVFGRDRADLGPSHACGLAVEAIDRYGPMQTRYARRTSAPRRPEPDVAYRPPASSSAPHLGL</sequence>
<evidence type="ECO:0000259" key="2">
    <source>
        <dbReference type="Pfam" id="PF08751"/>
    </source>
</evidence>
<dbReference type="AlphaFoldDB" id="A0A3A5H3Q1"/>
<proteinExistence type="predicted"/>
<organism evidence="3 4">
    <name type="scientific">Nocardioides cavernaquae</name>
    <dbReference type="NCBI Taxonomy" id="2321396"/>
    <lineage>
        <taxon>Bacteria</taxon>
        <taxon>Bacillati</taxon>
        <taxon>Actinomycetota</taxon>
        <taxon>Actinomycetes</taxon>
        <taxon>Propionibacteriales</taxon>
        <taxon>Nocardioidaceae</taxon>
        <taxon>Nocardioides</taxon>
    </lineage>
</organism>
<dbReference type="CDD" id="cd18809">
    <property type="entry name" value="SF1_C_RecD"/>
    <property type="match status" value="1"/>
</dbReference>
<feature type="compositionally biased region" description="Polar residues" evidence="1">
    <location>
        <begin position="835"/>
        <end position="844"/>
    </location>
</feature>
<feature type="region of interest" description="Disordered" evidence="1">
    <location>
        <begin position="816"/>
        <end position="844"/>
    </location>
</feature>
<name>A0A3A5H3Q1_9ACTN</name>